<protein>
    <submittedName>
        <fullName evidence="1">DUF192 domain-containing protein</fullName>
    </submittedName>
</protein>
<dbReference type="PANTHER" id="PTHR37953:SF1">
    <property type="entry name" value="UPF0127 PROTEIN MJ1496"/>
    <property type="match status" value="1"/>
</dbReference>
<dbReference type="Gene3D" id="2.60.120.1140">
    <property type="entry name" value="Protein of unknown function DUF192"/>
    <property type="match status" value="1"/>
</dbReference>
<evidence type="ECO:0000313" key="2">
    <source>
        <dbReference type="Proteomes" id="UP001431963"/>
    </source>
</evidence>
<sequence>MLAALWPGVALAASGCAPETVQLRGPFGAAQFHVEVADEAGERAQGLMFRESMARGAGMLFVYPQPQRAVFWMKNTLIPLDMIFADASGRVTHVHSGAVPQDETPIDGGQGVAYVLEINAGLAKAIGIAPGAELRHPAISAATAAWPCGQD</sequence>
<dbReference type="Proteomes" id="UP001431963">
    <property type="component" value="Unassembled WGS sequence"/>
</dbReference>
<dbReference type="RefSeq" id="WP_335420870.1">
    <property type="nucleotide sequence ID" value="NZ_JBALHR010000002.1"/>
</dbReference>
<reference evidence="1" key="1">
    <citation type="submission" date="2024-02" db="EMBL/GenBank/DDBJ databases">
        <title>Genome sequences of strain Gemmobacter sp. JM10B15.</title>
        <authorList>
            <person name="Zhang M."/>
        </authorList>
    </citation>
    <scope>NUCLEOTIDE SEQUENCE</scope>
    <source>
        <strain evidence="1">JM10B15</strain>
    </source>
</reference>
<dbReference type="PANTHER" id="PTHR37953">
    <property type="entry name" value="UPF0127 PROTEIN MJ1496"/>
    <property type="match status" value="1"/>
</dbReference>
<dbReference type="InterPro" id="IPR003795">
    <property type="entry name" value="DUF192"/>
</dbReference>
<comment type="caution">
    <text evidence="1">The sequence shown here is derived from an EMBL/GenBank/DDBJ whole genome shotgun (WGS) entry which is preliminary data.</text>
</comment>
<proteinExistence type="predicted"/>
<dbReference type="EMBL" id="JBALHR010000002">
    <property type="protein sequence ID" value="MEH7827507.1"/>
    <property type="molecule type" value="Genomic_DNA"/>
</dbReference>
<gene>
    <name evidence="1" type="ORF">V6590_05035</name>
</gene>
<accession>A0ABU8BS28</accession>
<name>A0ABU8BS28_9RHOB</name>
<organism evidence="1 2">
    <name type="scientific">Gemmobacter denitrificans</name>
    <dbReference type="NCBI Taxonomy" id="3123040"/>
    <lineage>
        <taxon>Bacteria</taxon>
        <taxon>Pseudomonadati</taxon>
        <taxon>Pseudomonadota</taxon>
        <taxon>Alphaproteobacteria</taxon>
        <taxon>Rhodobacterales</taxon>
        <taxon>Paracoccaceae</taxon>
        <taxon>Gemmobacter</taxon>
    </lineage>
</organism>
<evidence type="ECO:0000313" key="1">
    <source>
        <dbReference type="EMBL" id="MEH7827507.1"/>
    </source>
</evidence>
<keyword evidence="2" id="KW-1185">Reference proteome</keyword>
<dbReference type="InterPro" id="IPR038695">
    <property type="entry name" value="Saro_0823-like_sf"/>
</dbReference>
<dbReference type="Pfam" id="PF02643">
    <property type="entry name" value="DUF192"/>
    <property type="match status" value="1"/>
</dbReference>